<evidence type="ECO:0000313" key="1">
    <source>
        <dbReference type="EMBL" id="MBW6531613.1"/>
    </source>
</evidence>
<dbReference type="InterPro" id="IPR023187">
    <property type="entry name" value="Tscrpt_reg_MarR-type_CS"/>
</dbReference>
<protein>
    <submittedName>
        <fullName evidence="1">Winged helix DNA-binding protein</fullName>
    </submittedName>
</protein>
<dbReference type="Proteomes" id="UP000759103">
    <property type="component" value="Unassembled WGS sequence"/>
</dbReference>
<dbReference type="InterPro" id="IPR036388">
    <property type="entry name" value="WH-like_DNA-bd_sf"/>
</dbReference>
<name>A0ABS7BPU0_9SPHN</name>
<comment type="caution">
    <text evidence="1">The sequence shown here is derived from an EMBL/GenBank/DDBJ whole genome shotgun (WGS) entry which is preliminary data.</text>
</comment>
<dbReference type="GO" id="GO:0003677">
    <property type="term" value="F:DNA binding"/>
    <property type="evidence" value="ECO:0007669"/>
    <property type="project" value="UniProtKB-KW"/>
</dbReference>
<dbReference type="RefSeq" id="WP_219749007.1">
    <property type="nucleotide sequence ID" value="NZ_JAHXZN010000004.1"/>
</dbReference>
<accession>A0ABS7BPU0</accession>
<sequence>MRHEPATREELGCAIREIEALLERLRAKEAQQPAPAPGLLERAELMYQERRSRDRLFGTDLFGEAAWDMLLDLYIHRGRGALVPVSSACIGAAVPPSTALRCLGKLESRGLVVRRADVDDRRRSLVTLSDKGLRLIELYLASSWVGLG</sequence>
<dbReference type="SUPFAM" id="SSF46785">
    <property type="entry name" value="Winged helix' DNA-binding domain"/>
    <property type="match status" value="1"/>
</dbReference>
<proteinExistence type="predicted"/>
<dbReference type="PROSITE" id="PS01117">
    <property type="entry name" value="HTH_MARR_1"/>
    <property type="match status" value="1"/>
</dbReference>
<keyword evidence="2" id="KW-1185">Reference proteome</keyword>
<evidence type="ECO:0000313" key="2">
    <source>
        <dbReference type="Proteomes" id="UP000759103"/>
    </source>
</evidence>
<reference evidence="1 2" key="1">
    <citation type="submission" date="2021-07" db="EMBL/GenBank/DDBJ databases">
        <title>Sphingomonas sp.</title>
        <authorList>
            <person name="Feng G."/>
            <person name="Li J."/>
            <person name="Pan M."/>
        </authorList>
    </citation>
    <scope>NUCLEOTIDE SEQUENCE [LARGE SCALE GENOMIC DNA]</scope>
    <source>
        <strain evidence="1 2">RRHST34</strain>
    </source>
</reference>
<organism evidence="1 2">
    <name type="scientific">Sphingomonas citri</name>
    <dbReference type="NCBI Taxonomy" id="2862499"/>
    <lineage>
        <taxon>Bacteria</taxon>
        <taxon>Pseudomonadati</taxon>
        <taxon>Pseudomonadota</taxon>
        <taxon>Alphaproteobacteria</taxon>
        <taxon>Sphingomonadales</taxon>
        <taxon>Sphingomonadaceae</taxon>
        <taxon>Sphingomonas</taxon>
    </lineage>
</organism>
<dbReference type="Gene3D" id="1.10.10.10">
    <property type="entry name" value="Winged helix-like DNA-binding domain superfamily/Winged helix DNA-binding domain"/>
    <property type="match status" value="1"/>
</dbReference>
<dbReference type="EMBL" id="JAHXZN010000004">
    <property type="protein sequence ID" value="MBW6531613.1"/>
    <property type="molecule type" value="Genomic_DNA"/>
</dbReference>
<gene>
    <name evidence="1" type="ORF">KZ820_12790</name>
</gene>
<dbReference type="InterPro" id="IPR036390">
    <property type="entry name" value="WH_DNA-bd_sf"/>
</dbReference>
<keyword evidence="1" id="KW-0238">DNA-binding</keyword>